<evidence type="ECO:0000256" key="2">
    <source>
        <dbReference type="ARBA" id="ARBA00023315"/>
    </source>
</evidence>
<dbReference type="InterPro" id="IPR016181">
    <property type="entry name" value="Acyl_CoA_acyltransferase"/>
</dbReference>
<dbReference type="RefSeq" id="WP_068765948.1">
    <property type="nucleotide sequence ID" value="NZ_CP017781.1"/>
</dbReference>
<reference evidence="4 5" key="1">
    <citation type="submission" date="2016-10" db="EMBL/GenBank/DDBJ databases">
        <title>Rhodobacter sp. LPB0142, isolated from sea water.</title>
        <authorList>
            <person name="Kim E."/>
            <person name="Yi H."/>
        </authorList>
    </citation>
    <scope>NUCLEOTIDE SEQUENCE [LARGE SCALE GENOMIC DNA]</scope>
    <source>
        <strain evidence="4 5">LPB0142</strain>
    </source>
</reference>
<gene>
    <name evidence="4" type="ORF">LPB142_04780</name>
</gene>
<keyword evidence="1" id="KW-0808">Transferase</keyword>
<evidence type="ECO:0000313" key="5">
    <source>
        <dbReference type="Proteomes" id="UP000176562"/>
    </source>
</evidence>
<dbReference type="InterPro" id="IPR000182">
    <property type="entry name" value="GNAT_dom"/>
</dbReference>
<dbReference type="PROSITE" id="PS51186">
    <property type="entry name" value="GNAT"/>
    <property type="match status" value="1"/>
</dbReference>
<dbReference type="CDD" id="cd04301">
    <property type="entry name" value="NAT_SF"/>
    <property type="match status" value="1"/>
</dbReference>
<evidence type="ECO:0000259" key="3">
    <source>
        <dbReference type="PROSITE" id="PS51186"/>
    </source>
</evidence>
<accession>A0A1D9MA37</accession>
<sequence length="161" mass="17081">MIRRARPEDAARISEVICASIRALCVADHGGDPAKIANWLANKTSADIAALIAAQGCAVYVAGRPETGEIAAVGALDWAGQPAGQGKITLLYVAPEARRQGFSAALLTAMEAELVALGRPEGRLTATATAHAFYRHHGWRADGPPRPGRWILGHPMQKRLD</sequence>
<dbReference type="KEGG" id="rhp:LPB142_04780"/>
<dbReference type="SUPFAM" id="SSF55729">
    <property type="entry name" value="Acyl-CoA N-acyltransferases (Nat)"/>
    <property type="match status" value="1"/>
</dbReference>
<evidence type="ECO:0000256" key="1">
    <source>
        <dbReference type="ARBA" id="ARBA00022679"/>
    </source>
</evidence>
<keyword evidence="5" id="KW-1185">Reference proteome</keyword>
<keyword evidence="2" id="KW-0012">Acyltransferase</keyword>
<dbReference type="Gene3D" id="3.40.630.30">
    <property type="match status" value="1"/>
</dbReference>
<dbReference type="InterPro" id="IPR050832">
    <property type="entry name" value="Bact_Acetyltransf"/>
</dbReference>
<dbReference type="STRING" id="1850250.LPB142_04780"/>
<dbReference type="Proteomes" id="UP000176562">
    <property type="component" value="Chromosome"/>
</dbReference>
<feature type="domain" description="N-acetyltransferase" evidence="3">
    <location>
        <begin position="1"/>
        <end position="161"/>
    </location>
</feature>
<dbReference type="AlphaFoldDB" id="A0A1D9MA37"/>
<dbReference type="GO" id="GO:0016747">
    <property type="term" value="F:acyltransferase activity, transferring groups other than amino-acyl groups"/>
    <property type="evidence" value="ECO:0007669"/>
    <property type="project" value="InterPro"/>
</dbReference>
<dbReference type="EMBL" id="CP017781">
    <property type="protein sequence ID" value="AOZ68714.1"/>
    <property type="molecule type" value="Genomic_DNA"/>
</dbReference>
<organism evidence="4 5">
    <name type="scientific">Rhodobacter xanthinilyticus</name>
    <dbReference type="NCBI Taxonomy" id="1850250"/>
    <lineage>
        <taxon>Bacteria</taxon>
        <taxon>Pseudomonadati</taxon>
        <taxon>Pseudomonadota</taxon>
        <taxon>Alphaproteobacteria</taxon>
        <taxon>Rhodobacterales</taxon>
        <taxon>Rhodobacter group</taxon>
        <taxon>Rhodobacter</taxon>
    </lineage>
</organism>
<dbReference type="Pfam" id="PF13673">
    <property type="entry name" value="Acetyltransf_10"/>
    <property type="match status" value="1"/>
</dbReference>
<dbReference type="PANTHER" id="PTHR43877">
    <property type="entry name" value="AMINOALKYLPHOSPHONATE N-ACETYLTRANSFERASE-RELATED-RELATED"/>
    <property type="match status" value="1"/>
</dbReference>
<protein>
    <recommendedName>
        <fullName evidence="3">N-acetyltransferase domain-containing protein</fullName>
    </recommendedName>
</protein>
<proteinExistence type="predicted"/>
<evidence type="ECO:0000313" key="4">
    <source>
        <dbReference type="EMBL" id="AOZ68714.1"/>
    </source>
</evidence>
<name>A0A1D9MA37_9RHOB</name>